<protein>
    <submittedName>
        <fullName evidence="1">Uncharacterized protein</fullName>
    </submittedName>
</protein>
<dbReference type="EMBL" id="HBGO01036186">
    <property type="protein sequence ID" value="CAD9360625.1"/>
    <property type="molecule type" value="Transcribed_RNA"/>
</dbReference>
<reference evidence="1" key="1">
    <citation type="submission" date="2021-01" db="EMBL/GenBank/DDBJ databases">
        <authorList>
            <person name="Corre E."/>
            <person name="Pelletier E."/>
            <person name="Niang G."/>
            <person name="Scheremetjew M."/>
            <person name="Finn R."/>
            <person name="Kale V."/>
            <person name="Holt S."/>
            <person name="Cochrane G."/>
            <person name="Meng A."/>
            <person name="Brown T."/>
            <person name="Cohen L."/>
        </authorList>
    </citation>
    <scope>NUCLEOTIDE SEQUENCE</scope>
    <source>
        <strain evidence="1">Grunow 1884</strain>
    </source>
</reference>
<proteinExistence type="predicted"/>
<dbReference type="AlphaFoldDB" id="A0A7S2A7X0"/>
<organism evidence="1">
    <name type="scientific">Trieres chinensis</name>
    <name type="common">Marine centric diatom</name>
    <name type="synonym">Odontella sinensis</name>
    <dbReference type="NCBI Taxonomy" id="1514140"/>
    <lineage>
        <taxon>Eukaryota</taxon>
        <taxon>Sar</taxon>
        <taxon>Stramenopiles</taxon>
        <taxon>Ochrophyta</taxon>
        <taxon>Bacillariophyta</taxon>
        <taxon>Mediophyceae</taxon>
        <taxon>Biddulphiophycidae</taxon>
        <taxon>Eupodiscales</taxon>
        <taxon>Parodontellaceae</taxon>
        <taxon>Trieres</taxon>
    </lineage>
</organism>
<accession>A0A7S2A7X0</accession>
<sequence>MGKGHQMGTGQIKVKSKTMGTLTLTRNFQSSHISRRLSLQIDQPQWELMDCRACFDLGKATTFVAAWYPKSSHNGSISPGCVYEEGGPCFVCSVSMVCSYCTLGVDPSSAQHLLEAQLMHIIEWQRF</sequence>
<evidence type="ECO:0000313" key="1">
    <source>
        <dbReference type="EMBL" id="CAD9360625.1"/>
    </source>
</evidence>
<gene>
    <name evidence="1" type="ORF">OSIN01602_LOCUS20927</name>
</gene>
<name>A0A7S2A7X0_TRICV</name>